<evidence type="ECO:0008006" key="3">
    <source>
        <dbReference type="Google" id="ProtNLM"/>
    </source>
</evidence>
<protein>
    <recommendedName>
        <fullName evidence="3">Single-stranded DNA-binding protein</fullName>
    </recommendedName>
</protein>
<dbReference type="EMBL" id="JACXST010000003">
    <property type="protein sequence ID" value="MBD9362713.1"/>
    <property type="molecule type" value="Genomic_DNA"/>
</dbReference>
<sequence length="109" mass="12066">MYIVIENEEIVKDQITSRKNGVVYFTAEQNALMFTEGSQYPHHFKIRLAFDDVQAKRDQVGPIAKGKYTLADSAYSISRFGEISLQVTAKNLKPVSPSASVAIPSRTAA</sequence>
<evidence type="ECO:0000313" key="2">
    <source>
        <dbReference type="Proteomes" id="UP000641152"/>
    </source>
</evidence>
<proteinExistence type="predicted"/>
<keyword evidence="2" id="KW-1185">Reference proteome</keyword>
<name>A0ABR9DHX6_9GAMM</name>
<dbReference type="RefSeq" id="WP_192395464.1">
    <property type="nucleotide sequence ID" value="NZ_CAJHIU010000003.1"/>
</dbReference>
<dbReference type="Proteomes" id="UP000641152">
    <property type="component" value="Unassembled WGS sequence"/>
</dbReference>
<comment type="caution">
    <text evidence="1">The sequence shown here is derived from an EMBL/GenBank/DDBJ whole genome shotgun (WGS) entry which is preliminary data.</text>
</comment>
<organism evidence="1 2">
    <name type="scientific">Methylomonas fluvii</name>
    <dbReference type="NCBI Taxonomy" id="1854564"/>
    <lineage>
        <taxon>Bacteria</taxon>
        <taxon>Pseudomonadati</taxon>
        <taxon>Pseudomonadota</taxon>
        <taxon>Gammaproteobacteria</taxon>
        <taxon>Methylococcales</taxon>
        <taxon>Methylococcaceae</taxon>
        <taxon>Methylomonas</taxon>
    </lineage>
</organism>
<evidence type="ECO:0000313" key="1">
    <source>
        <dbReference type="EMBL" id="MBD9362713.1"/>
    </source>
</evidence>
<gene>
    <name evidence="1" type="ORF">EBB_19820</name>
</gene>
<dbReference type="InterPro" id="IPR012340">
    <property type="entry name" value="NA-bd_OB-fold"/>
</dbReference>
<accession>A0ABR9DHX6</accession>
<reference evidence="1 2" key="1">
    <citation type="submission" date="2020-09" db="EMBL/GenBank/DDBJ databases">
        <title>Methylomonas albis sp. nov. and Methylomonas fluvii sp. nov.: Two cold-adapted methanotrophs from the River Elbe and an amended description of Methylovulum psychrotolerans strain Eb1.</title>
        <authorList>
            <person name="Bussmann I.K."/>
            <person name="Klings K.-W."/>
            <person name="Warnstedt J."/>
            <person name="Hoppert M."/>
            <person name="Saborowski A."/>
            <person name="Horn F."/>
            <person name="Liebner S."/>
        </authorList>
    </citation>
    <scope>NUCLEOTIDE SEQUENCE [LARGE SCALE GENOMIC DNA]</scope>
    <source>
        <strain evidence="1 2">EbB</strain>
    </source>
</reference>
<dbReference type="Gene3D" id="2.40.50.140">
    <property type="entry name" value="Nucleic acid-binding proteins"/>
    <property type="match status" value="1"/>
</dbReference>